<name>A0A140L1B6_9FIRM</name>
<gene>
    <name evidence="1" type="ORF">AN619_24340</name>
</gene>
<protein>
    <submittedName>
        <fullName evidence="1">Uncharacterized protein</fullName>
    </submittedName>
</protein>
<accession>A0A140L1B6</accession>
<evidence type="ECO:0000313" key="2">
    <source>
        <dbReference type="Proteomes" id="UP000070456"/>
    </source>
</evidence>
<dbReference type="Proteomes" id="UP000070456">
    <property type="component" value="Unassembled WGS sequence"/>
</dbReference>
<reference evidence="1 2" key="1">
    <citation type="submission" date="2015-12" db="EMBL/GenBank/DDBJ databases">
        <title>Draft genome sequence of the thermoanaerobe Thermotalea metallivorans, an isolate from the runoff channel of the Great Artesian Basin, Australia.</title>
        <authorList>
            <person name="Patel B.K."/>
        </authorList>
    </citation>
    <scope>NUCLEOTIDE SEQUENCE [LARGE SCALE GENOMIC DNA]</scope>
    <source>
        <strain evidence="1 2">B2-1</strain>
    </source>
</reference>
<dbReference type="STRING" id="520762.AN619_24340"/>
<dbReference type="AlphaFoldDB" id="A0A140L1B6"/>
<evidence type="ECO:0000313" key="1">
    <source>
        <dbReference type="EMBL" id="KXG74341.1"/>
    </source>
</evidence>
<organism evidence="1 2">
    <name type="scientific">Thermotalea metallivorans</name>
    <dbReference type="NCBI Taxonomy" id="520762"/>
    <lineage>
        <taxon>Bacteria</taxon>
        <taxon>Bacillati</taxon>
        <taxon>Bacillota</taxon>
        <taxon>Clostridia</taxon>
        <taxon>Peptostreptococcales</taxon>
        <taxon>Thermotaleaceae</taxon>
        <taxon>Thermotalea</taxon>
    </lineage>
</organism>
<proteinExistence type="predicted"/>
<sequence length="144" mass="17022">MQIALSDLVDSCDDGTHFDLNVCLEDTKNDLKFLRDLKKFLKKYNKSTSQIDQFIHRLEGNMDIEKVIQVYDIDENAIKKSIEKHPYFKNPCDYPIRLITIMKYLKKKGFDTHYKDMDLIVDRLIQEIDGVKKVGEGMYLKKMH</sequence>
<keyword evidence="2" id="KW-1185">Reference proteome</keyword>
<dbReference type="EMBL" id="LOEE01000057">
    <property type="protein sequence ID" value="KXG74341.1"/>
    <property type="molecule type" value="Genomic_DNA"/>
</dbReference>
<dbReference type="RefSeq" id="WP_068557319.1">
    <property type="nucleotide sequence ID" value="NZ_LOEE01000057.1"/>
</dbReference>
<dbReference type="OrthoDB" id="1952548at2"/>
<comment type="caution">
    <text evidence="1">The sequence shown here is derived from an EMBL/GenBank/DDBJ whole genome shotgun (WGS) entry which is preliminary data.</text>
</comment>